<dbReference type="RefSeq" id="WP_244643948.1">
    <property type="nucleotide sequence ID" value="NZ_BMES01000002.1"/>
</dbReference>
<evidence type="ECO:0000313" key="4">
    <source>
        <dbReference type="Proteomes" id="UP000603912"/>
    </source>
</evidence>
<proteinExistence type="predicted"/>
<feature type="transmembrane region" description="Helical" evidence="1">
    <location>
        <begin position="227"/>
        <end position="251"/>
    </location>
</feature>
<organism evidence="3 4">
    <name type="scientific">Alsobacter metallidurans</name>
    <dbReference type="NCBI Taxonomy" id="340221"/>
    <lineage>
        <taxon>Bacteria</taxon>
        <taxon>Pseudomonadati</taxon>
        <taxon>Pseudomonadota</taxon>
        <taxon>Alphaproteobacteria</taxon>
        <taxon>Hyphomicrobiales</taxon>
        <taxon>Alsobacteraceae</taxon>
        <taxon>Alsobacter</taxon>
    </lineage>
</organism>
<keyword evidence="1" id="KW-1133">Transmembrane helix</keyword>
<feature type="transmembrane region" description="Helical" evidence="1">
    <location>
        <begin position="29"/>
        <end position="51"/>
    </location>
</feature>
<sequence>MQVVCRGGQIGDGMKAGATPLDEKARERLVGILLICCAFLCFSLLDATAKWLNHAIPSVQTTWARYMSNVVLVFFFLNPITRPGVSRTTRPGLQVVRSLLLFTSTAANFFALQYLQLAQTISIAFATPLLVALLAGPMLGEKVGAHRLGAIVVGFMGVLVVTRPGLGMHWAVALCMLNVVTYALYNITTRRLAAYDPPQTTLFYSGLAGVVILTPLLPWFWREPPDAWVWAGMAMTGVFGGFGHYLLILAYQRAPAAVLSPFIYTQLLWMIGLGYLIFGDVPDRYTVIGSLIVVASGLYLLLRERRR</sequence>
<dbReference type="InterPro" id="IPR000620">
    <property type="entry name" value="EamA_dom"/>
</dbReference>
<protein>
    <recommendedName>
        <fullName evidence="2">EamA domain-containing protein</fullName>
    </recommendedName>
</protein>
<keyword evidence="1" id="KW-0812">Transmembrane</keyword>
<keyword evidence="1" id="KW-0472">Membrane</keyword>
<evidence type="ECO:0000256" key="1">
    <source>
        <dbReference type="SAM" id="Phobius"/>
    </source>
</evidence>
<accession>A0A917MJR1</accession>
<feature type="transmembrane region" description="Helical" evidence="1">
    <location>
        <begin position="170"/>
        <end position="189"/>
    </location>
</feature>
<feature type="transmembrane region" description="Helical" evidence="1">
    <location>
        <begin position="201"/>
        <end position="221"/>
    </location>
</feature>
<dbReference type="PANTHER" id="PTHR22911">
    <property type="entry name" value="ACYL-MALONYL CONDENSING ENZYME-RELATED"/>
    <property type="match status" value="1"/>
</dbReference>
<feature type="transmembrane region" description="Helical" evidence="1">
    <location>
        <begin position="92"/>
        <end position="111"/>
    </location>
</feature>
<dbReference type="Proteomes" id="UP000603912">
    <property type="component" value="Unassembled WGS sequence"/>
</dbReference>
<dbReference type="EMBL" id="BMES01000002">
    <property type="protein sequence ID" value="GGH30693.1"/>
    <property type="molecule type" value="Genomic_DNA"/>
</dbReference>
<keyword evidence="4" id="KW-1185">Reference proteome</keyword>
<feature type="transmembrane region" description="Helical" evidence="1">
    <location>
        <begin position="284"/>
        <end position="302"/>
    </location>
</feature>
<evidence type="ECO:0000259" key="2">
    <source>
        <dbReference type="Pfam" id="PF00892"/>
    </source>
</evidence>
<feature type="transmembrane region" description="Helical" evidence="1">
    <location>
        <begin position="117"/>
        <end position="136"/>
    </location>
</feature>
<dbReference type="PANTHER" id="PTHR22911:SF103">
    <property type="entry name" value="BLR2811 PROTEIN"/>
    <property type="match status" value="1"/>
</dbReference>
<dbReference type="InterPro" id="IPR037185">
    <property type="entry name" value="EmrE-like"/>
</dbReference>
<feature type="domain" description="EamA" evidence="2">
    <location>
        <begin position="30"/>
        <end position="162"/>
    </location>
</feature>
<dbReference type="SUPFAM" id="SSF103481">
    <property type="entry name" value="Multidrug resistance efflux transporter EmrE"/>
    <property type="match status" value="2"/>
</dbReference>
<evidence type="ECO:0000313" key="3">
    <source>
        <dbReference type="EMBL" id="GGH30693.1"/>
    </source>
</evidence>
<gene>
    <name evidence="3" type="ORF">GCM10007036_41460</name>
</gene>
<dbReference type="AlphaFoldDB" id="A0A917MJR1"/>
<comment type="caution">
    <text evidence="3">The sequence shown here is derived from an EMBL/GenBank/DDBJ whole genome shotgun (WGS) entry which is preliminary data.</text>
</comment>
<reference evidence="3" key="2">
    <citation type="submission" date="2020-09" db="EMBL/GenBank/DDBJ databases">
        <authorList>
            <person name="Sun Q."/>
            <person name="Zhou Y."/>
        </authorList>
    </citation>
    <scope>NUCLEOTIDE SEQUENCE</scope>
    <source>
        <strain evidence="3">CGMCC 1.12214</strain>
    </source>
</reference>
<reference evidence="3" key="1">
    <citation type="journal article" date="2014" name="Int. J. Syst. Evol. Microbiol.">
        <title>Complete genome sequence of Corynebacterium casei LMG S-19264T (=DSM 44701T), isolated from a smear-ripened cheese.</title>
        <authorList>
            <consortium name="US DOE Joint Genome Institute (JGI-PGF)"/>
            <person name="Walter F."/>
            <person name="Albersmeier A."/>
            <person name="Kalinowski J."/>
            <person name="Ruckert C."/>
        </authorList>
    </citation>
    <scope>NUCLEOTIDE SEQUENCE</scope>
    <source>
        <strain evidence="3">CGMCC 1.12214</strain>
    </source>
</reference>
<feature type="domain" description="EamA" evidence="2">
    <location>
        <begin position="170"/>
        <end position="297"/>
    </location>
</feature>
<dbReference type="Pfam" id="PF00892">
    <property type="entry name" value="EamA"/>
    <property type="match status" value="2"/>
</dbReference>
<dbReference type="GO" id="GO:0016020">
    <property type="term" value="C:membrane"/>
    <property type="evidence" value="ECO:0007669"/>
    <property type="project" value="InterPro"/>
</dbReference>
<feature type="transmembrane region" description="Helical" evidence="1">
    <location>
        <begin position="258"/>
        <end position="278"/>
    </location>
</feature>
<feature type="transmembrane region" description="Helical" evidence="1">
    <location>
        <begin position="148"/>
        <end position="164"/>
    </location>
</feature>
<feature type="transmembrane region" description="Helical" evidence="1">
    <location>
        <begin position="63"/>
        <end position="80"/>
    </location>
</feature>
<name>A0A917MJR1_9HYPH</name>